<accession>A0ABU6FF61</accession>
<dbReference type="InterPro" id="IPR036689">
    <property type="entry name" value="ESAT-6-like_sf"/>
</dbReference>
<dbReference type="Proteomes" id="UP001354931">
    <property type="component" value="Unassembled WGS sequence"/>
</dbReference>
<dbReference type="EMBL" id="JAOZYC010000169">
    <property type="protein sequence ID" value="MEB8342685.1"/>
    <property type="molecule type" value="Genomic_DNA"/>
</dbReference>
<evidence type="ECO:0000313" key="2">
    <source>
        <dbReference type="Proteomes" id="UP001354931"/>
    </source>
</evidence>
<dbReference type="RefSeq" id="WP_326022246.1">
    <property type="nucleotide sequence ID" value="NZ_JAOZYC010000169.1"/>
</dbReference>
<organism evidence="1 2">
    <name type="scientific">Streptomyces endophyticus</name>
    <dbReference type="NCBI Taxonomy" id="714166"/>
    <lineage>
        <taxon>Bacteria</taxon>
        <taxon>Bacillati</taxon>
        <taxon>Actinomycetota</taxon>
        <taxon>Actinomycetes</taxon>
        <taxon>Kitasatosporales</taxon>
        <taxon>Streptomycetaceae</taxon>
        <taxon>Streptomyces</taxon>
    </lineage>
</organism>
<dbReference type="SUPFAM" id="SSF140453">
    <property type="entry name" value="EsxAB dimer-like"/>
    <property type="match status" value="1"/>
</dbReference>
<sequence>MGGHYKTDTDALGKFVASLEASVDELSSARTALAHIRGDQIGTARLDEACDTFQDRWRYGTEQLSEQIGDISEGVKENKLSYEKLENDLADALTKFQTSTSGGK</sequence>
<gene>
    <name evidence="1" type="ORF">OKJ99_34840</name>
</gene>
<name>A0ABU6FF61_9ACTN</name>
<keyword evidence="2" id="KW-1185">Reference proteome</keyword>
<proteinExistence type="predicted"/>
<protein>
    <submittedName>
        <fullName evidence="1">Uncharacterized protein</fullName>
    </submittedName>
</protein>
<evidence type="ECO:0000313" key="1">
    <source>
        <dbReference type="EMBL" id="MEB8342685.1"/>
    </source>
</evidence>
<comment type="caution">
    <text evidence="1">The sequence shown here is derived from an EMBL/GenBank/DDBJ whole genome shotgun (WGS) entry which is preliminary data.</text>
</comment>
<reference evidence="1 2" key="1">
    <citation type="submission" date="2022-10" db="EMBL/GenBank/DDBJ databases">
        <authorList>
            <person name="Xie J."/>
            <person name="Shen N."/>
        </authorList>
    </citation>
    <scope>NUCLEOTIDE SEQUENCE [LARGE SCALE GENOMIC DNA]</scope>
    <source>
        <strain evidence="1 2">YIM65594</strain>
    </source>
</reference>